<dbReference type="Gene3D" id="3.30.590.10">
    <property type="entry name" value="Glutamine synthetase/guanido kinase, catalytic domain"/>
    <property type="match status" value="1"/>
</dbReference>
<accession>C7N7W7</accession>
<dbReference type="STRING" id="471855.Shel_19880"/>
<dbReference type="Proteomes" id="UP000002026">
    <property type="component" value="Chromosome"/>
</dbReference>
<dbReference type="Pfam" id="PF03951">
    <property type="entry name" value="Gln-synt_N"/>
    <property type="match status" value="1"/>
</dbReference>
<dbReference type="InterPro" id="IPR008147">
    <property type="entry name" value="Gln_synt_N"/>
</dbReference>
<evidence type="ECO:0000256" key="4">
    <source>
        <dbReference type="ARBA" id="ARBA00022840"/>
    </source>
</evidence>
<name>C7N7W7_SLAHD</name>
<dbReference type="InterPro" id="IPR036651">
    <property type="entry name" value="Gln_synt_N_sf"/>
</dbReference>
<dbReference type="AlphaFoldDB" id="C7N7W7"/>
<dbReference type="SUPFAM" id="SSF54368">
    <property type="entry name" value="Glutamine synthetase, N-terminal domain"/>
    <property type="match status" value="1"/>
</dbReference>
<dbReference type="GO" id="GO:0004356">
    <property type="term" value="F:glutamine synthetase activity"/>
    <property type="evidence" value="ECO:0007669"/>
    <property type="project" value="InterPro"/>
</dbReference>
<reference evidence="9 10" key="1">
    <citation type="journal article" date="2009" name="Stand. Genomic Sci.">
        <title>Complete genome sequence of Slackia heliotrinireducens type strain (RHS 1).</title>
        <authorList>
            <person name="Pukall R."/>
            <person name="Lapidus A."/>
            <person name="Nolan M."/>
            <person name="Copeland A."/>
            <person name="Glavina Del Rio T."/>
            <person name="Lucas S."/>
            <person name="Chen F."/>
            <person name="Tice H."/>
            <person name="Cheng J.F."/>
            <person name="Chertkov O."/>
            <person name="Bruce D."/>
            <person name="Goodwin L."/>
            <person name="Kuske C."/>
            <person name="Brettin T."/>
            <person name="Detter J.C."/>
            <person name="Han C."/>
            <person name="Pitluck S."/>
            <person name="Pati A."/>
            <person name="Mavrommatis K."/>
            <person name="Ivanova N."/>
            <person name="Ovchinnikova G."/>
            <person name="Chen A."/>
            <person name="Palaniappan K."/>
            <person name="Schneider S."/>
            <person name="Rohde M."/>
            <person name="Chain P."/>
            <person name="D'haeseleer P."/>
            <person name="Goker M."/>
            <person name="Bristow J."/>
            <person name="Eisen J.A."/>
            <person name="Markowitz V."/>
            <person name="Kyrpides N.C."/>
            <person name="Klenk H.P."/>
            <person name="Hugenholtz P."/>
        </authorList>
    </citation>
    <scope>NUCLEOTIDE SEQUENCE [LARGE SCALE GENOMIC DNA]</scope>
    <source>
        <strain evidence="10">ATCC 29202 / DSM 20476 / NCTC 11029 / RHS 1</strain>
    </source>
</reference>
<proteinExistence type="inferred from homology"/>
<organism evidence="9 10">
    <name type="scientific">Slackia heliotrinireducens (strain ATCC 29202 / DSM 20476 / NCTC 11029 / RHS 1)</name>
    <name type="common">Peptococcus heliotrinreducens</name>
    <dbReference type="NCBI Taxonomy" id="471855"/>
    <lineage>
        <taxon>Bacteria</taxon>
        <taxon>Bacillati</taxon>
        <taxon>Actinomycetota</taxon>
        <taxon>Coriobacteriia</taxon>
        <taxon>Eggerthellales</taxon>
        <taxon>Eggerthellaceae</taxon>
        <taxon>Slackia</taxon>
    </lineage>
</organism>
<dbReference type="HOGENOM" id="CLU_017290_1_3_11"/>
<evidence type="ECO:0000256" key="3">
    <source>
        <dbReference type="ARBA" id="ARBA00022741"/>
    </source>
</evidence>
<dbReference type="GO" id="GO:0006542">
    <property type="term" value="P:glutamine biosynthetic process"/>
    <property type="evidence" value="ECO:0007669"/>
    <property type="project" value="InterPro"/>
</dbReference>
<evidence type="ECO:0000313" key="9">
    <source>
        <dbReference type="EMBL" id="ACV23002.1"/>
    </source>
</evidence>
<evidence type="ECO:0000259" key="8">
    <source>
        <dbReference type="PROSITE" id="PS51987"/>
    </source>
</evidence>
<dbReference type="KEGG" id="shi:Shel_19880"/>
<dbReference type="PROSITE" id="PS51986">
    <property type="entry name" value="GS_BETA_GRASP"/>
    <property type="match status" value="1"/>
</dbReference>
<dbReference type="SUPFAM" id="SSF55931">
    <property type="entry name" value="Glutamine synthetase/guanido kinase"/>
    <property type="match status" value="1"/>
</dbReference>
<feature type="domain" description="GS beta-grasp" evidence="7">
    <location>
        <begin position="15"/>
        <end position="101"/>
    </location>
</feature>
<evidence type="ECO:0000256" key="2">
    <source>
        <dbReference type="ARBA" id="ARBA00022598"/>
    </source>
</evidence>
<dbReference type="Pfam" id="PF00120">
    <property type="entry name" value="Gln-synt_C"/>
    <property type="match status" value="1"/>
</dbReference>
<dbReference type="PANTHER" id="PTHR43785:SF12">
    <property type="entry name" value="TYPE-1 GLUTAMINE SYNTHETASE 2"/>
    <property type="match status" value="1"/>
</dbReference>
<gene>
    <name evidence="9" type="ordered locus">Shel_19880</name>
</gene>
<dbReference type="Gene3D" id="3.10.20.70">
    <property type="entry name" value="Glutamine synthetase, N-terminal domain"/>
    <property type="match status" value="1"/>
</dbReference>
<dbReference type="SMART" id="SM01230">
    <property type="entry name" value="Gln-synt_C"/>
    <property type="match status" value="1"/>
</dbReference>
<feature type="domain" description="GS catalytic" evidence="8">
    <location>
        <begin position="108"/>
        <end position="444"/>
    </location>
</feature>
<dbReference type="InterPro" id="IPR014746">
    <property type="entry name" value="Gln_synth/guanido_kin_cat_dom"/>
</dbReference>
<dbReference type="EMBL" id="CP001684">
    <property type="protein sequence ID" value="ACV23002.1"/>
    <property type="molecule type" value="Genomic_DNA"/>
</dbReference>
<comment type="similarity">
    <text evidence="1 5 6">Belongs to the glutamine synthetase family.</text>
</comment>
<dbReference type="PANTHER" id="PTHR43785">
    <property type="entry name" value="GAMMA-GLUTAMYLPUTRESCINE SYNTHETASE"/>
    <property type="match status" value="1"/>
</dbReference>
<evidence type="ECO:0000259" key="7">
    <source>
        <dbReference type="PROSITE" id="PS51986"/>
    </source>
</evidence>
<keyword evidence="10" id="KW-1185">Reference proteome</keyword>
<sequence length="444" mass="49758">MIDTRQYVLKQIEERDIRFIRLWFTDMLGNLKSFAITPSDVDSAFQEGISFDGTSIEGIVHGAQNSDMLVVPDASTFQVLPWRPSNNAVASMFCSIRTPDGDPSPGDSRQVLMRMLRKAQDMGFIMDVGTELEYFYFKDATAPVPIDDGGYFDLTPLDNASDLRRETILMLEQMGIPVERSLHENAPSQHEIDLHYSDAMTAADAVMTSRLVVKEVACMHGVHASFMPKPLENENGSAMFIHESLLTDEGNAFFDLNDPDGYGLSPLAKHYIAGVLKYAPEYMLITNQYVNSYKRLVSGFDAPTYAAWGNKNRSAFVRVPRSKPRKEMSARVEIRNVDSAANPYLAIAATLAAGLKGIEEELVLQPPVEGNRLTLTPEEYATLDAVALPGDLSRAVDAFEQSELMHDVLGDYLHRALADAKRREWEDYQRHVSSWELKRYLAKL</sequence>
<dbReference type="InterPro" id="IPR008146">
    <property type="entry name" value="Gln_synth_cat_dom"/>
</dbReference>
<keyword evidence="3" id="KW-0547">Nucleotide-binding</keyword>
<protein>
    <submittedName>
        <fullName evidence="9">L-glutamine synthetase</fullName>
    </submittedName>
</protein>
<keyword evidence="2" id="KW-0436">Ligase</keyword>
<evidence type="ECO:0000256" key="6">
    <source>
        <dbReference type="RuleBase" id="RU000384"/>
    </source>
</evidence>
<evidence type="ECO:0000313" key="10">
    <source>
        <dbReference type="Proteomes" id="UP000002026"/>
    </source>
</evidence>
<dbReference type="RefSeq" id="WP_012799103.1">
    <property type="nucleotide sequence ID" value="NC_013165.1"/>
</dbReference>
<dbReference type="GO" id="GO:0005524">
    <property type="term" value="F:ATP binding"/>
    <property type="evidence" value="ECO:0007669"/>
    <property type="project" value="UniProtKB-KW"/>
</dbReference>
<evidence type="ECO:0000256" key="1">
    <source>
        <dbReference type="ARBA" id="ARBA00009897"/>
    </source>
</evidence>
<dbReference type="PROSITE" id="PS51987">
    <property type="entry name" value="GS_CATALYTIC"/>
    <property type="match status" value="1"/>
</dbReference>
<evidence type="ECO:0000256" key="5">
    <source>
        <dbReference type="PROSITE-ProRule" id="PRU01330"/>
    </source>
</evidence>
<keyword evidence="4" id="KW-0067">ATP-binding</keyword>
<dbReference type="eggNOG" id="COG0174">
    <property type="taxonomic scope" value="Bacteria"/>
</dbReference>